<name>A0A7R7DMF4_9ACTN</name>
<evidence type="ECO:0000259" key="2">
    <source>
        <dbReference type="Pfam" id="PF04542"/>
    </source>
</evidence>
<gene>
    <name evidence="3" type="ORF">Athai_15700</name>
</gene>
<feature type="compositionally biased region" description="Low complexity" evidence="1">
    <location>
        <begin position="167"/>
        <end position="177"/>
    </location>
</feature>
<dbReference type="EMBL" id="AP023355">
    <property type="protein sequence ID" value="BCJ34067.1"/>
    <property type="molecule type" value="Genomic_DNA"/>
</dbReference>
<dbReference type="GO" id="GO:0003700">
    <property type="term" value="F:DNA-binding transcription factor activity"/>
    <property type="evidence" value="ECO:0007669"/>
    <property type="project" value="InterPro"/>
</dbReference>
<dbReference type="KEGG" id="atl:Athai_15700"/>
<dbReference type="GO" id="GO:0006352">
    <property type="term" value="P:DNA-templated transcription initiation"/>
    <property type="evidence" value="ECO:0007669"/>
    <property type="project" value="InterPro"/>
</dbReference>
<evidence type="ECO:0000313" key="3">
    <source>
        <dbReference type="EMBL" id="BCJ34067.1"/>
    </source>
</evidence>
<feature type="compositionally biased region" description="Low complexity" evidence="1">
    <location>
        <begin position="134"/>
        <end position="157"/>
    </location>
</feature>
<dbReference type="InterPro" id="IPR013325">
    <property type="entry name" value="RNA_pol_sigma_r2"/>
</dbReference>
<evidence type="ECO:0000313" key="4">
    <source>
        <dbReference type="Proteomes" id="UP000611640"/>
    </source>
</evidence>
<feature type="region of interest" description="Disordered" evidence="1">
    <location>
        <begin position="78"/>
        <end position="104"/>
    </location>
</feature>
<protein>
    <recommendedName>
        <fullName evidence="2">RNA polymerase sigma-70 region 2 domain-containing protein</fullName>
    </recommendedName>
</protein>
<dbReference type="InterPro" id="IPR007627">
    <property type="entry name" value="RNA_pol_sigma70_r2"/>
</dbReference>
<feature type="domain" description="RNA polymerase sigma-70 region 2" evidence="2">
    <location>
        <begin position="17"/>
        <end position="79"/>
    </location>
</feature>
<dbReference type="AlphaFoldDB" id="A0A7R7DMF4"/>
<dbReference type="PANTHER" id="PTHR47756">
    <property type="entry name" value="BLL6612 PROTEIN-RELATED"/>
    <property type="match status" value="1"/>
</dbReference>
<keyword evidence="4" id="KW-1185">Reference proteome</keyword>
<feature type="region of interest" description="Disordered" evidence="1">
    <location>
        <begin position="132"/>
        <end position="186"/>
    </location>
</feature>
<dbReference type="SUPFAM" id="SSF88946">
    <property type="entry name" value="Sigma2 domain of RNA polymerase sigma factors"/>
    <property type="match status" value="1"/>
</dbReference>
<dbReference type="Proteomes" id="UP000611640">
    <property type="component" value="Chromosome"/>
</dbReference>
<dbReference type="PANTHER" id="PTHR47756:SF2">
    <property type="entry name" value="BLL6612 PROTEIN"/>
    <property type="match status" value="1"/>
</dbReference>
<dbReference type="Gene3D" id="1.10.1740.10">
    <property type="match status" value="1"/>
</dbReference>
<accession>A0A7R7DMF4</accession>
<dbReference type="Pfam" id="PF04542">
    <property type="entry name" value="Sigma70_r2"/>
    <property type="match status" value="1"/>
</dbReference>
<evidence type="ECO:0000256" key="1">
    <source>
        <dbReference type="SAM" id="MobiDB-lite"/>
    </source>
</evidence>
<organism evidence="3 4">
    <name type="scientific">Actinocatenispora thailandica</name>
    <dbReference type="NCBI Taxonomy" id="227318"/>
    <lineage>
        <taxon>Bacteria</taxon>
        <taxon>Bacillati</taxon>
        <taxon>Actinomycetota</taxon>
        <taxon>Actinomycetes</taxon>
        <taxon>Micromonosporales</taxon>
        <taxon>Micromonosporaceae</taxon>
        <taxon>Actinocatenispora</taxon>
    </lineage>
</organism>
<reference evidence="3 4" key="1">
    <citation type="submission" date="2020-08" db="EMBL/GenBank/DDBJ databases">
        <title>Whole genome shotgun sequence of Actinocatenispora thailandica NBRC 105041.</title>
        <authorList>
            <person name="Komaki H."/>
            <person name="Tamura T."/>
        </authorList>
    </citation>
    <scope>NUCLEOTIDE SEQUENCE [LARGE SCALE GENOMIC DNA]</scope>
    <source>
        <strain evidence="3 4">NBRC 105041</strain>
    </source>
</reference>
<proteinExistence type="predicted"/>
<sequence length="186" mass="20687">MTQPSVQEAIARAHHEEWARLVGRLARRFGDLDVAEEATAEAFVAAVERWPRDGVPANPGGWLATTASRRAIDRIRRESQRDARQQAAGLLADDTPPEPTGPVQDDRLRLVFTCCHPALAMQARVALTLRLLGGSPSPRSRTPSWYRRPRSRSASPAPRRRSRRRTSPTGYRRPTTSGSGSRAYSR</sequence>